<dbReference type="Proteomes" id="UP000054251">
    <property type="component" value="Unassembled WGS sequence"/>
</dbReference>
<feature type="transmembrane region" description="Helical" evidence="1">
    <location>
        <begin position="132"/>
        <end position="154"/>
    </location>
</feature>
<feature type="transmembrane region" description="Helical" evidence="1">
    <location>
        <begin position="205"/>
        <end position="228"/>
    </location>
</feature>
<name>A0A0V1Q3R3_9ASCO</name>
<dbReference type="PANTHER" id="PTHR42109:SF2">
    <property type="entry name" value="INTEGRAL MEMBRANE PROTEIN"/>
    <property type="match status" value="1"/>
</dbReference>
<dbReference type="GeneID" id="26838059"/>
<keyword evidence="3" id="KW-1185">Reference proteome</keyword>
<organism evidence="2 3">
    <name type="scientific">Debaryomyces fabryi</name>
    <dbReference type="NCBI Taxonomy" id="58627"/>
    <lineage>
        <taxon>Eukaryota</taxon>
        <taxon>Fungi</taxon>
        <taxon>Dikarya</taxon>
        <taxon>Ascomycota</taxon>
        <taxon>Saccharomycotina</taxon>
        <taxon>Pichiomycetes</taxon>
        <taxon>Debaryomycetaceae</taxon>
        <taxon>Debaryomyces</taxon>
    </lineage>
</organism>
<keyword evidence="1" id="KW-0472">Membrane</keyword>
<reference evidence="2 3" key="1">
    <citation type="submission" date="2015-11" db="EMBL/GenBank/DDBJ databases">
        <title>The genome of Debaryomyces fabryi.</title>
        <authorList>
            <person name="Tafer H."/>
            <person name="Lopandic K."/>
        </authorList>
    </citation>
    <scope>NUCLEOTIDE SEQUENCE [LARGE SCALE GENOMIC DNA]</scope>
    <source>
        <strain evidence="2 3">CBS 789</strain>
    </source>
</reference>
<comment type="caution">
    <text evidence="2">The sequence shown here is derived from an EMBL/GenBank/DDBJ whole genome shotgun (WGS) entry which is preliminary data.</text>
</comment>
<dbReference type="OrthoDB" id="2560628at2759"/>
<keyword evidence="1" id="KW-1133">Transmembrane helix</keyword>
<dbReference type="RefSeq" id="XP_015469255.1">
    <property type="nucleotide sequence ID" value="XM_015609880.1"/>
</dbReference>
<dbReference type="PANTHER" id="PTHR42109">
    <property type="entry name" value="UNPLACED GENOMIC SCAFFOLD UM_SCAF_CONTIG_1.265, WHOLE GENOME SHOTGUN SEQUENCE"/>
    <property type="match status" value="1"/>
</dbReference>
<keyword evidence="1" id="KW-0812">Transmembrane</keyword>
<proteinExistence type="predicted"/>
<feature type="transmembrane region" description="Helical" evidence="1">
    <location>
        <begin position="12"/>
        <end position="30"/>
    </location>
</feature>
<protein>
    <submittedName>
        <fullName evidence="2">Uncharacterized protein</fullName>
    </submittedName>
</protein>
<evidence type="ECO:0000313" key="2">
    <source>
        <dbReference type="EMBL" id="KSA03153.1"/>
    </source>
</evidence>
<dbReference type="AlphaFoldDB" id="A0A0V1Q3R3"/>
<evidence type="ECO:0000256" key="1">
    <source>
        <dbReference type="SAM" id="Phobius"/>
    </source>
</evidence>
<sequence length="298" mass="33396">MGFESTSSGVAASIYLGLYTLYLLLAINVVRKKGFKSIYTALLAFGIFRVGGQLCGVAFAVLGIQYWPWLVAYLVLTAEGYFSLIIAAFYFIVQCQIRQNGRSWLCKCKEERKEEQEASKFKHTSCLSWSTVFHLVLVPANALVIGGGTTLTGIDTDRWDQETDKINTSKGLRTAGQAIFLIQTIIVILLLVYVYVREKVRGHTIYLLFAASPFLLVRGIFGILSIFIDKMNYYQLSNYDGAGLTSDFVAYEYCLATTMEFIAASLFISNYYLDNSEKDILDENFSKFESDESSSINA</sequence>
<evidence type="ECO:0000313" key="3">
    <source>
        <dbReference type="Proteomes" id="UP000054251"/>
    </source>
</evidence>
<feature type="transmembrane region" description="Helical" evidence="1">
    <location>
        <begin position="42"/>
        <end position="64"/>
    </location>
</feature>
<dbReference type="EMBL" id="LMYN01000013">
    <property type="protein sequence ID" value="KSA03153.1"/>
    <property type="molecule type" value="Genomic_DNA"/>
</dbReference>
<feature type="transmembrane region" description="Helical" evidence="1">
    <location>
        <begin position="248"/>
        <end position="268"/>
    </location>
</feature>
<gene>
    <name evidence="2" type="ORF">AC631_01050</name>
</gene>
<feature type="transmembrane region" description="Helical" evidence="1">
    <location>
        <begin position="174"/>
        <end position="196"/>
    </location>
</feature>
<accession>A0A0V1Q3R3</accession>
<feature type="transmembrane region" description="Helical" evidence="1">
    <location>
        <begin position="70"/>
        <end position="93"/>
    </location>
</feature>